<feature type="compositionally biased region" description="Polar residues" evidence="2">
    <location>
        <begin position="1449"/>
        <end position="1480"/>
    </location>
</feature>
<feature type="compositionally biased region" description="Low complexity" evidence="2">
    <location>
        <begin position="22"/>
        <end position="44"/>
    </location>
</feature>
<gene>
    <name evidence="6" type="primary">LOC113115141</name>
</gene>
<feature type="region of interest" description="Disordered" evidence="2">
    <location>
        <begin position="527"/>
        <end position="555"/>
    </location>
</feature>
<feature type="compositionally biased region" description="Polar residues" evidence="2">
    <location>
        <begin position="1640"/>
        <end position="1653"/>
    </location>
</feature>
<dbReference type="Gene3D" id="1.20.900.10">
    <property type="entry name" value="Dbl homology (DH) domain"/>
    <property type="match status" value="1"/>
</dbReference>
<dbReference type="InterPro" id="IPR035899">
    <property type="entry name" value="DBL_dom_sf"/>
</dbReference>
<dbReference type="PROSITE" id="PS50010">
    <property type="entry name" value="DH_2"/>
    <property type="match status" value="1"/>
</dbReference>
<dbReference type="SUPFAM" id="SSF48065">
    <property type="entry name" value="DBL homology domain (DH-domain)"/>
    <property type="match status" value="1"/>
</dbReference>
<name>A0A6P6QYE0_CARAU</name>
<dbReference type="GO" id="GO:0030833">
    <property type="term" value="P:regulation of actin filament polymerization"/>
    <property type="evidence" value="ECO:0007669"/>
    <property type="project" value="TreeGrafter"/>
</dbReference>
<feature type="compositionally biased region" description="Low complexity" evidence="2">
    <location>
        <begin position="1588"/>
        <end position="1599"/>
    </location>
</feature>
<feature type="domain" description="DH" evidence="4">
    <location>
        <begin position="128"/>
        <end position="307"/>
    </location>
</feature>
<keyword evidence="1" id="KW-0597">Phosphoprotein</keyword>
<dbReference type="CDD" id="cd13243">
    <property type="entry name" value="PH_PLEKHG1_G2_G3"/>
    <property type="match status" value="1"/>
</dbReference>
<feature type="region of interest" description="Disordered" evidence="2">
    <location>
        <begin position="1492"/>
        <end position="1556"/>
    </location>
</feature>
<dbReference type="InterPro" id="IPR011993">
    <property type="entry name" value="PH-like_dom_sf"/>
</dbReference>
<feature type="compositionally biased region" description="Low complexity" evidence="2">
    <location>
        <begin position="544"/>
        <end position="555"/>
    </location>
</feature>
<feature type="compositionally biased region" description="Basic and acidic residues" evidence="2">
    <location>
        <begin position="639"/>
        <end position="653"/>
    </location>
</feature>
<dbReference type="CDD" id="cd00160">
    <property type="entry name" value="RhoGEF"/>
    <property type="match status" value="1"/>
</dbReference>
<feature type="compositionally biased region" description="Polar residues" evidence="2">
    <location>
        <begin position="1098"/>
        <end position="1109"/>
    </location>
</feature>
<feature type="compositionally biased region" description="Polar residues" evidence="2">
    <location>
        <begin position="1870"/>
        <end position="1882"/>
    </location>
</feature>
<dbReference type="OrthoDB" id="1594986at2759"/>
<evidence type="ECO:0000259" key="4">
    <source>
        <dbReference type="PROSITE" id="PS50010"/>
    </source>
</evidence>
<dbReference type="Gene3D" id="2.30.29.30">
    <property type="entry name" value="Pleckstrin-homology domain (PH domain)/Phosphotyrosine-binding domain (PTB)"/>
    <property type="match status" value="1"/>
</dbReference>
<feature type="compositionally biased region" description="Polar residues" evidence="2">
    <location>
        <begin position="730"/>
        <end position="742"/>
    </location>
</feature>
<feature type="compositionally biased region" description="Low complexity" evidence="2">
    <location>
        <begin position="58"/>
        <end position="82"/>
    </location>
</feature>
<dbReference type="GeneID" id="113115141"/>
<feature type="compositionally biased region" description="Polar residues" evidence="2">
    <location>
        <begin position="1612"/>
        <end position="1633"/>
    </location>
</feature>
<dbReference type="GO" id="GO:0031267">
    <property type="term" value="F:small GTPase binding"/>
    <property type="evidence" value="ECO:0007669"/>
    <property type="project" value="TreeGrafter"/>
</dbReference>
<dbReference type="Pfam" id="PF22697">
    <property type="entry name" value="SOS1_NGEF_PH"/>
    <property type="match status" value="1"/>
</dbReference>
<feature type="region of interest" description="Disordered" evidence="2">
    <location>
        <begin position="610"/>
        <end position="745"/>
    </location>
</feature>
<evidence type="ECO:0000259" key="3">
    <source>
        <dbReference type="PROSITE" id="PS50003"/>
    </source>
</evidence>
<sequence>MPEGAGRDSQKKNSHQAAKRPSSVSSLSGIVSRMASSGGASRGSCTSVNTVCSDSDRGASLSSSASSASLQDGHSSSSSSSLPYGAVPAYSGPQRNGSDISLDLTPLSLLTGAGPLPASASPLPKLTRLERVALEIVETEQAYVRDLKSIVEDYLGCIIDCGDLPLKPEEVSTLFCNIEDIYEFNSELLEDLERSPHAAAIAECFVERSEAFDIYTLYCMNYPNSVTVLRDCMKNESLVRFFQERQATLCHSLPLETYLLKPVQRILKYHLLLQELSKHFDKSDPGYEVVEDAIITMTAVAWYINDMKRKQEHAVRLQEIESLLLNWAGPDLCGFGELVLEGSFRVQRVKKERAFFLFDKMLLIAKKRLDHFIYSTHIFCCNLLLVENMKDPLCFKVSDQTIPKQQHIVQAKNQEEKRLWLHYLKRMIVENHPASLPQKARQVLGDNFCQSPQFDQEPIRKPMPSPRMDDVQSYHRGRRQSEPPEFIYTPEKAKKSLPLLLEGNLPYKRGRRQSAPAKDIEAAFQQSGSLKAGSEEELCPQADSMGSSGSTSTLASSVIEVESGRDDLALCHDEVDMTPLPPPPTLSITEEIMQFINESRARQGMAELTSEVLTPESPEVQSSEPRQLDESEPLIAEVDENKYQTNDTERSEPEEMLVDGSDKEDDSHPSCEANVDPAEELEKSSSLLHSSEKVNQSDELALQEPSHIESSKPEMVTVTDEKGGKDTEEGSVSKSTEPQLSDNLDKATNDTAFTAKSVCAHISTALKATDSSLVPKAEPEQKLTKSDKQIIEKIRSYYEAAEAGVEEGQTPRRNSFSHIPAGLVKDSVSRFNVCVRHDSLLEPESSRSDCVETDAASLLLPTSDQVDQNFNHDESADTAISIAHSDVVQEQKEFLNIKIADKKDKDNFEFSPCMELWKEKERTCQDSLKVPFPKEKVCGDETIASNENKTFQNCAITEMQHKHDRSQCYPDTSDTFKLQTKETADKPLQYGSRLSARMSSHGNLDSLPSQIKVGRWSRQGKVVTCSRTLYEGMEEVSDLGFFDGGSVNQCLVENSEKILNKVQMLARMYTAKASSMKVPLHQKRTRVSRGALSVEGKGSTSPKSRQVQLHQGDIRDLNQPMESSVSTPVEPFGHIILREKLSTTYHQENYCNLIGPPDKMSTNGSNSLYFSSAESSATSVQILTTVVESQISVISDHRESSLEKWESNLHEGDHSLSACAETQVQAEPEVPSKLARLPLDEHADNVLQSVQKNHSHAVGKSTAINSTEQGPILQEENLALVSNSVPSSEFFIDSVIIKHLEKETHSVEEKMGLTVQHCGSILSMNDKQDEIHTGHMNSKQDQSDIETTSMEEITPVVTSVSEVDACPQLQPAPCVLNSEVISEGSDLSYPVARDVTTSPTQLMPLIGSCSKCDPLDVKSKGDLSNNSKTMSPPCTPPLGGPPLDELPMFTSQRPSNLPSTTGKRSSFTNWNPSSPATQRVPHTSLQFEEQIQDTSASGLSTHRQSFSQATKDKPSNIPFGCVSPLDAKQQSAFSPKLRMRSPSPIRSDQNSRLSSTASALTKSLAASCISQTISQTMAKRGAHLQTASPPIISSPPTSSVRLRSPSPKPITFDSSAESGFRNTSSTGVGSQPLRSCPSPFRSNSLQPSPATVQTPPPYRSQRSISPAPPVSLHSAPSPNSLNSAALEKPSYTSLNDNNNNNNSLSNNTWATNPKIAPPSNMGGFPHFHDPQRNTLHNRVARPFPSSEPSSRVQSPSICPSPVTRICSPPPAPINSVHLVTKPPNPRAPRQGGFFTPLSLEISRSTSACSLSPCESPRITSPPPIGIPTSVWGFANPQPRNPSLTTAYSPTKVEANSTQRGTRIISPTPMGMSSCSATNSQSQRRLRGASLPFVALGDRPPSPTRHERRSWAERGRWSVGSELGLISPHGGSYSGSPSSISPGPLSPVRLTTETTTLSGKPFTSITWPDVHDMLTKHNTEPSTETVVLSCTETEQDDIEVAESTCRSTLICPYVAPANPNLRESPIQGPTEGKTEESIPNQGSKTTLKNSYATTVNLQIAGNGRIASFSNAQVSLTQTLSPVADSQSRRRVSINSCNFSMQDCKRL</sequence>
<dbReference type="SUPFAM" id="SSF50729">
    <property type="entry name" value="PH domain-like"/>
    <property type="match status" value="1"/>
</dbReference>
<dbReference type="InterPro" id="IPR001849">
    <property type="entry name" value="PH_domain"/>
</dbReference>
<evidence type="ECO:0000313" key="5">
    <source>
        <dbReference type="Proteomes" id="UP000515129"/>
    </source>
</evidence>
<dbReference type="PANTHER" id="PTHR45924">
    <property type="entry name" value="FI17866P1"/>
    <property type="match status" value="1"/>
</dbReference>
<dbReference type="SMART" id="SM00233">
    <property type="entry name" value="PH"/>
    <property type="match status" value="1"/>
</dbReference>
<feature type="compositionally biased region" description="Polar residues" evidence="2">
    <location>
        <begin position="1841"/>
        <end position="1860"/>
    </location>
</feature>
<evidence type="ECO:0000313" key="6">
    <source>
        <dbReference type="RefSeq" id="XP_026138241.1"/>
    </source>
</evidence>
<evidence type="ECO:0000256" key="2">
    <source>
        <dbReference type="SAM" id="MobiDB-lite"/>
    </source>
</evidence>
<dbReference type="FunFam" id="1.20.900.10:FF:000019">
    <property type="entry name" value="Pleckstrin homology domain-containing family G member 1"/>
    <property type="match status" value="1"/>
</dbReference>
<dbReference type="Pfam" id="PF00621">
    <property type="entry name" value="RhoGEF"/>
    <property type="match status" value="1"/>
</dbReference>
<dbReference type="GO" id="GO:0005085">
    <property type="term" value="F:guanyl-nucleotide exchange factor activity"/>
    <property type="evidence" value="ECO:0007669"/>
    <property type="project" value="InterPro"/>
</dbReference>
<dbReference type="Proteomes" id="UP000515129">
    <property type="component" value="Chromosome 15"/>
</dbReference>
<dbReference type="PROSITE" id="PS50003">
    <property type="entry name" value="PH_DOMAIN"/>
    <property type="match status" value="1"/>
</dbReference>
<dbReference type="KEGG" id="caua:113115141"/>
<dbReference type="InterPro" id="IPR043324">
    <property type="entry name" value="PH_PLEKHG1_G2_G3"/>
</dbReference>
<dbReference type="RefSeq" id="XP_026138241.1">
    <property type="nucleotide sequence ID" value="XM_026282456.1"/>
</dbReference>
<reference evidence="6" key="1">
    <citation type="submission" date="2025-08" db="UniProtKB">
        <authorList>
            <consortium name="RefSeq"/>
        </authorList>
    </citation>
    <scope>IDENTIFICATION</scope>
    <source>
        <strain evidence="6">Wakin</strain>
        <tissue evidence="6">Muscle</tissue>
    </source>
</reference>
<proteinExistence type="predicted"/>
<feature type="compositionally biased region" description="Low complexity" evidence="2">
    <location>
        <begin position="1693"/>
        <end position="1707"/>
    </location>
</feature>
<accession>A0A6P6QYE0</accession>
<feature type="compositionally biased region" description="Polar residues" evidence="2">
    <location>
        <begin position="2036"/>
        <end position="2045"/>
    </location>
</feature>
<feature type="region of interest" description="Disordered" evidence="2">
    <location>
        <begin position="1580"/>
        <end position="1710"/>
    </location>
</feature>
<feature type="domain" description="PH" evidence="3">
    <location>
        <begin position="337"/>
        <end position="429"/>
    </location>
</feature>
<organism evidence="5 6">
    <name type="scientific">Carassius auratus</name>
    <name type="common">Goldfish</name>
    <dbReference type="NCBI Taxonomy" id="7957"/>
    <lineage>
        <taxon>Eukaryota</taxon>
        <taxon>Metazoa</taxon>
        <taxon>Chordata</taxon>
        <taxon>Craniata</taxon>
        <taxon>Vertebrata</taxon>
        <taxon>Euteleostomi</taxon>
        <taxon>Actinopterygii</taxon>
        <taxon>Neopterygii</taxon>
        <taxon>Teleostei</taxon>
        <taxon>Ostariophysi</taxon>
        <taxon>Cypriniformes</taxon>
        <taxon>Cyprinidae</taxon>
        <taxon>Cyprininae</taxon>
        <taxon>Carassius</taxon>
    </lineage>
</organism>
<feature type="region of interest" description="Disordered" evidence="2">
    <location>
        <begin position="2020"/>
        <end position="2045"/>
    </location>
</feature>
<feature type="region of interest" description="Disordered" evidence="2">
    <location>
        <begin position="1"/>
        <end position="90"/>
    </location>
</feature>
<dbReference type="InterPro" id="IPR055251">
    <property type="entry name" value="SOS1_NGEF_PH"/>
</dbReference>
<dbReference type="GO" id="GO:0005829">
    <property type="term" value="C:cytosol"/>
    <property type="evidence" value="ECO:0007669"/>
    <property type="project" value="UniProtKB-ARBA"/>
</dbReference>
<protein>
    <submittedName>
        <fullName evidence="6">Uncharacterized protein LOC113115141 isoform X1</fullName>
    </submittedName>
</protein>
<evidence type="ECO:0000256" key="1">
    <source>
        <dbReference type="ARBA" id="ARBA00022553"/>
    </source>
</evidence>
<feature type="region of interest" description="Disordered" evidence="2">
    <location>
        <begin position="1420"/>
        <end position="1480"/>
    </location>
</feature>
<dbReference type="PANTHER" id="PTHR45924:SF3">
    <property type="entry name" value="PLECKSTRIN HOMOLOGY DOMAIN-CONTAINING FAMILY G MEMBER 2"/>
    <property type="match status" value="1"/>
</dbReference>
<keyword evidence="5" id="KW-1185">Reference proteome</keyword>
<dbReference type="InterPro" id="IPR000219">
    <property type="entry name" value="DH_dom"/>
</dbReference>
<feature type="region of interest" description="Disordered" evidence="2">
    <location>
        <begin position="455"/>
        <end position="488"/>
    </location>
</feature>
<feature type="compositionally biased region" description="Basic and acidic residues" evidence="2">
    <location>
        <begin position="1"/>
        <end position="11"/>
    </location>
</feature>
<feature type="compositionally biased region" description="Basic and acidic residues" evidence="2">
    <location>
        <begin position="719"/>
        <end position="728"/>
    </location>
</feature>
<feature type="region of interest" description="Disordered" evidence="2">
    <location>
        <begin position="1077"/>
        <end position="1109"/>
    </location>
</feature>
<dbReference type="SMART" id="SM00325">
    <property type="entry name" value="RhoGEF"/>
    <property type="match status" value="1"/>
</dbReference>
<feature type="compositionally biased region" description="Polar residues" evidence="2">
    <location>
        <begin position="1492"/>
        <end position="1509"/>
    </location>
</feature>
<feature type="region of interest" description="Disordered" evidence="2">
    <location>
        <begin position="1841"/>
        <end position="1912"/>
    </location>
</feature>
<feature type="compositionally biased region" description="Low complexity" evidence="2">
    <location>
        <begin position="1671"/>
        <end position="1686"/>
    </location>
</feature>